<reference evidence="8" key="1">
    <citation type="submission" date="2022-04" db="EMBL/GenBank/DDBJ databases">
        <title>A functionally conserved STORR gene fusion in Papaver species that diverged 16.8 million years ago.</title>
        <authorList>
            <person name="Catania T."/>
        </authorList>
    </citation>
    <scope>NUCLEOTIDE SEQUENCE</scope>
    <source>
        <strain evidence="8">S-188037</strain>
    </source>
</reference>
<evidence type="ECO:0000256" key="3">
    <source>
        <dbReference type="ARBA" id="ARBA00022989"/>
    </source>
</evidence>
<feature type="domain" description="TLC" evidence="7">
    <location>
        <begin position="73"/>
        <end position="277"/>
    </location>
</feature>
<dbReference type="PIRSF" id="PIRSF005225">
    <property type="entry name" value="LAG1_LAC1"/>
    <property type="match status" value="1"/>
</dbReference>
<accession>A0AAD4TFI0</accession>
<sequence>MELMMNSTINWEKESYPVYQDFLALPFLALFFPSVRFFLDRFIFEKLARRVILGPGFQKIDIEKDDDRRKKVYKFKESAWKLVYYLSAEFLALAVTYNEPWFLNTRKFWHPLPKISNRLYMYAGGFCAYSIFALMFWETRRKDFGVTMVHHVATLILIVLSYILRFGRVGSVVLALHDGSDVFLEVAKMSKYGGFDKMADAAFRLFALSWVALRILFYPLWILRSTSYEVLQMFDHDKHPVEGPIYYYVFNTLIFCLYVLHIYWWVLIYRMVEAQYKAKGRVSDDVRSDSEGEENEHED</sequence>
<dbReference type="SMART" id="SM00724">
    <property type="entry name" value="TLC"/>
    <property type="match status" value="1"/>
</dbReference>
<keyword evidence="4 5" id="KW-0472">Membrane</keyword>
<feature type="transmembrane region" description="Helical" evidence="6">
    <location>
        <begin position="245"/>
        <end position="266"/>
    </location>
</feature>
<dbReference type="InterPro" id="IPR006634">
    <property type="entry name" value="TLC-dom"/>
</dbReference>
<evidence type="ECO:0000256" key="2">
    <source>
        <dbReference type="ARBA" id="ARBA00022692"/>
    </source>
</evidence>
<dbReference type="GO" id="GO:0046513">
    <property type="term" value="P:ceramide biosynthetic process"/>
    <property type="evidence" value="ECO:0007669"/>
    <property type="project" value="InterPro"/>
</dbReference>
<evidence type="ECO:0000256" key="1">
    <source>
        <dbReference type="ARBA" id="ARBA00004477"/>
    </source>
</evidence>
<keyword evidence="2 5" id="KW-0812">Transmembrane</keyword>
<comment type="caution">
    <text evidence="8">The sequence shown here is derived from an EMBL/GenBank/DDBJ whole genome shotgun (WGS) entry which is preliminary data.</text>
</comment>
<evidence type="ECO:0000256" key="5">
    <source>
        <dbReference type="PROSITE-ProRule" id="PRU00205"/>
    </source>
</evidence>
<dbReference type="Pfam" id="PF03798">
    <property type="entry name" value="TRAM_LAG1_CLN8"/>
    <property type="match status" value="1"/>
</dbReference>
<dbReference type="AlphaFoldDB" id="A0AAD4TFI0"/>
<dbReference type="InterPro" id="IPR016439">
    <property type="entry name" value="Lag1/Lac1-like"/>
</dbReference>
<feature type="transmembrane region" description="Helical" evidence="6">
    <location>
        <begin position="20"/>
        <end position="39"/>
    </location>
</feature>
<evidence type="ECO:0000256" key="4">
    <source>
        <dbReference type="ARBA" id="ARBA00023136"/>
    </source>
</evidence>
<protein>
    <recommendedName>
        <fullName evidence="7">TLC domain-containing protein</fullName>
    </recommendedName>
</protein>
<organism evidence="8 9">
    <name type="scientific">Papaver atlanticum</name>
    <dbReference type="NCBI Taxonomy" id="357466"/>
    <lineage>
        <taxon>Eukaryota</taxon>
        <taxon>Viridiplantae</taxon>
        <taxon>Streptophyta</taxon>
        <taxon>Embryophyta</taxon>
        <taxon>Tracheophyta</taxon>
        <taxon>Spermatophyta</taxon>
        <taxon>Magnoliopsida</taxon>
        <taxon>Ranunculales</taxon>
        <taxon>Papaveraceae</taxon>
        <taxon>Papaveroideae</taxon>
        <taxon>Papaver</taxon>
    </lineage>
</organism>
<gene>
    <name evidence="8" type="ORF">MKW98_011100</name>
</gene>
<dbReference type="PANTHER" id="PTHR12560">
    <property type="entry name" value="LONGEVITY ASSURANCE FACTOR 1 LAG1"/>
    <property type="match status" value="1"/>
</dbReference>
<dbReference type="PROSITE" id="PS50922">
    <property type="entry name" value="TLC"/>
    <property type="match status" value="1"/>
</dbReference>
<dbReference type="GO" id="GO:0005789">
    <property type="term" value="C:endoplasmic reticulum membrane"/>
    <property type="evidence" value="ECO:0007669"/>
    <property type="project" value="UniProtKB-SubCell"/>
</dbReference>
<dbReference type="Proteomes" id="UP001202328">
    <property type="component" value="Unassembled WGS sequence"/>
</dbReference>
<feature type="transmembrane region" description="Helical" evidence="6">
    <location>
        <begin position="144"/>
        <end position="164"/>
    </location>
</feature>
<name>A0AAD4TFI0_9MAGN</name>
<keyword evidence="3 6" id="KW-1133">Transmembrane helix</keyword>
<dbReference type="PANTHER" id="PTHR12560:SF38">
    <property type="entry name" value="ALTERNARIA STEM CANKER RESISTANCE PROTEIN 1"/>
    <property type="match status" value="1"/>
</dbReference>
<feature type="transmembrane region" description="Helical" evidence="6">
    <location>
        <begin position="119"/>
        <end position="137"/>
    </location>
</feature>
<comment type="subcellular location">
    <subcellularLocation>
        <location evidence="1">Endoplasmic reticulum membrane</location>
        <topology evidence="1">Multi-pass membrane protein</topology>
    </subcellularLocation>
</comment>
<evidence type="ECO:0000313" key="9">
    <source>
        <dbReference type="Proteomes" id="UP001202328"/>
    </source>
</evidence>
<keyword evidence="9" id="KW-1185">Reference proteome</keyword>
<evidence type="ECO:0000259" key="7">
    <source>
        <dbReference type="PROSITE" id="PS50922"/>
    </source>
</evidence>
<evidence type="ECO:0000313" key="8">
    <source>
        <dbReference type="EMBL" id="KAI3958412.1"/>
    </source>
</evidence>
<dbReference type="EMBL" id="JAJJMB010001160">
    <property type="protein sequence ID" value="KAI3958412.1"/>
    <property type="molecule type" value="Genomic_DNA"/>
</dbReference>
<feature type="transmembrane region" description="Helical" evidence="6">
    <location>
        <begin position="201"/>
        <end position="224"/>
    </location>
</feature>
<evidence type="ECO:0000256" key="6">
    <source>
        <dbReference type="SAM" id="Phobius"/>
    </source>
</evidence>
<proteinExistence type="predicted"/>
<dbReference type="GO" id="GO:0050291">
    <property type="term" value="F:sphingosine N-acyltransferase activity"/>
    <property type="evidence" value="ECO:0007669"/>
    <property type="project" value="InterPro"/>
</dbReference>